<protein>
    <submittedName>
        <fullName evidence="2">Uncharacterized protein</fullName>
    </submittedName>
</protein>
<reference evidence="2 3" key="1">
    <citation type="submission" date="2019-05" db="EMBL/GenBank/DDBJ databases">
        <title>Another draft genome of Portunus trituberculatus and its Hox gene families provides insights of decapod evolution.</title>
        <authorList>
            <person name="Jeong J.-H."/>
            <person name="Song I."/>
            <person name="Kim S."/>
            <person name="Choi T."/>
            <person name="Kim D."/>
            <person name="Ryu S."/>
            <person name="Kim W."/>
        </authorList>
    </citation>
    <scope>NUCLEOTIDE SEQUENCE [LARGE SCALE GENOMIC DNA]</scope>
    <source>
        <tissue evidence="2">Muscle</tissue>
    </source>
</reference>
<dbReference type="Proteomes" id="UP000324222">
    <property type="component" value="Unassembled WGS sequence"/>
</dbReference>
<name>A0A5B7FBM9_PORTR</name>
<sequence length="203" mass="23412">MPLKHQPSSLQEASMVSIARNFDYICYHAKTREEMCAMIYDESYLKVAGPFLQLREYLCVPVCVYVQFSSGINDILSPSHSLHDAVLLLRHLHDSTTTPLRLHYDPKLPVHPPRYLYDPKLPQNFPIKSHDPKTPQHTLHDSSTTSNSPKLTRHKPHDPKPPSYTLHNPQTPPKPRPNSHQKPHYPKNTSTNPSRRQHPKNYP</sequence>
<organism evidence="2 3">
    <name type="scientific">Portunus trituberculatus</name>
    <name type="common">Swimming crab</name>
    <name type="synonym">Neptunus trituberculatus</name>
    <dbReference type="NCBI Taxonomy" id="210409"/>
    <lineage>
        <taxon>Eukaryota</taxon>
        <taxon>Metazoa</taxon>
        <taxon>Ecdysozoa</taxon>
        <taxon>Arthropoda</taxon>
        <taxon>Crustacea</taxon>
        <taxon>Multicrustacea</taxon>
        <taxon>Malacostraca</taxon>
        <taxon>Eumalacostraca</taxon>
        <taxon>Eucarida</taxon>
        <taxon>Decapoda</taxon>
        <taxon>Pleocyemata</taxon>
        <taxon>Brachyura</taxon>
        <taxon>Eubrachyura</taxon>
        <taxon>Portunoidea</taxon>
        <taxon>Portunidae</taxon>
        <taxon>Portuninae</taxon>
        <taxon>Portunus</taxon>
    </lineage>
</organism>
<comment type="caution">
    <text evidence="2">The sequence shown here is derived from an EMBL/GenBank/DDBJ whole genome shotgun (WGS) entry which is preliminary data.</text>
</comment>
<feature type="compositionally biased region" description="Polar residues" evidence="1">
    <location>
        <begin position="141"/>
        <end position="150"/>
    </location>
</feature>
<dbReference type="OrthoDB" id="6350214at2759"/>
<gene>
    <name evidence="2" type="ORF">E2C01_036276</name>
</gene>
<proteinExistence type="predicted"/>
<evidence type="ECO:0000313" key="3">
    <source>
        <dbReference type="Proteomes" id="UP000324222"/>
    </source>
</evidence>
<dbReference type="EMBL" id="VSRR010005517">
    <property type="protein sequence ID" value="MPC42649.1"/>
    <property type="molecule type" value="Genomic_DNA"/>
</dbReference>
<evidence type="ECO:0000313" key="2">
    <source>
        <dbReference type="EMBL" id="MPC42649.1"/>
    </source>
</evidence>
<feature type="region of interest" description="Disordered" evidence="1">
    <location>
        <begin position="119"/>
        <end position="203"/>
    </location>
</feature>
<evidence type="ECO:0000256" key="1">
    <source>
        <dbReference type="SAM" id="MobiDB-lite"/>
    </source>
</evidence>
<feature type="compositionally biased region" description="Basic and acidic residues" evidence="1">
    <location>
        <begin position="128"/>
        <end position="140"/>
    </location>
</feature>
<accession>A0A5B7FBM9</accession>
<keyword evidence="3" id="KW-1185">Reference proteome</keyword>
<dbReference type="AlphaFoldDB" id="A0A5B7FBM9"/>